<name>A0A1H6FTB0_THEAL</name>
<evidence type="ECO:0000313" key="2">
    <source>
        <dbReference type="EMBL" id="SEH14047.1"/>
    </source>
</evidence>
<keyword evidence="3" id="KW-1185">Reference proteome</keyword>
<sequence>MRYTTHPARALPRRLAVVGQGRVGRTIAAALSGAPLNVLGPYGRGELPPRCDCLLLCVPDREIEAVARVVAGVAPLVGHTSGATPLAALSPAAESGAGVFSLHPLMSFPEPIDDRAAARAHLAGAGCAIAGDSARTRDVAAALASATGMVPFEIDEVGRAAYHAAASIASNFLVTLEAAAEQVASGAGLSAEQARALFAPLVARTVENWARKGPARALTGPIARGDEATVARQRAAVAATAPALVDLFDVLVEHTRALAAQRPSAPAPAAEVA</sequence>
<evidence type="ECO:0000313" key="3">
    <source>
        <dbReference type="Proteomes" id="UP000222056"/>
    </source>
</evidence>
<dbReference type="Gene3D" id="3.40.50.720">
    <property type="entry name" value="NAD(P)-binding Rossmann-like Domain"/>
    <property type="match status" value="1"/>
</dbReference>
<dbReference type="InterPro" id="IPR036291">
    <property type="entry name" value="NAD(P)-bd_dom_sf"/>
</dbReference>
<protein>
    <submittedName>
        <fullName evidence="2">Predicted oxidoreductase, contains short-chain dehydrogenase (SDR) and DUF2520 domains</fullName>
    </submittedName>
</protein>
<accession>A0A1H6FTB0</accession>
<reference evidence="3" key="1">
    <citation type="submission" date="2016-10" db="EMBL/GenBank/DDBJ databases">
        <authorList>
            <person name="Varghese N."/>
            <person name="Submissions S."/>
        </authorList>
    </citation>
    <scope>NUCLEOTIDE SEQUENCE [LARGE SCALE GENOMIC DNA]</scope>
    <source>
        <strain evidence="3">ATCC 35263</strain>
    </source>
</reference>
<dbReference type="InterPro" id="IPR008927">
    <property type="entry name" value="6-PGluconate_DH-like_C_sf"/>
</dbReference>
<evidence type="ECO:0000259" key="1">
    <source>
        <dbReference type="Pfam" id="PF10728"/>
    </source>
</evidence>
<dbReference type="Pfam" id="PF10728">
    <property type="entry name" value="DUF2520"/>
    <property type="match status" value="1"/>
</dbReference>
<dbReference type="AlphaFoldDB" id="A0A1H6FTB0"/>
<organism evidence="2 3">
    <name type="scientific">Thermoleophilum album</name>
    <dbReference type="NCBI Taxonomy" id="29539"/>
    <lineage>
        <taxon>Bacteria</taxon>
        <taxon>Bacillati</taxon>
        <taxon>Actinomycetota</taxon>
        <taxon>Thermoleophilia</taxon>
        <taxon>Thermoleophilales</taxon>
        <taxon>Thermoleophilaceae</taxon>
        <taxon>Thermoleophilum</taxon>
    </lineage>
</organism>
<dbReference type="InterPro" id="IPR037108">
    <property type="entry name" value="TM1727-like_C_sf"/>
</dbReference>
<dbReference type="OrthoDB" id="8650434at2"/>
<dbReference type="Gene3D" id="1.10.1040.20">
    <property type="entry name" value="ProC-like, C-terminal domain"/>
    <property type="match status" value="1"/>
</dbReference>
<dbReference type="PANTHER" id="PTHR40459">
    <property type="entry name" value="CONSERVED HYPOTHETICAL ALANINE AND LEUCINE RICH PROTEIN"/>
    <property type="match status" value="1"/>
</dbReference>
<gene>
    <name evidence="2" type="ORF">SAMN02745716_1473</name>
</gene>
<dbReference type="EMBL" id="FNWJ01000002">
    <property type="protein sequence ID" value="SEH14047.1"/>
    <property type="molecule type" value="Genomic_DNA"/>
</dbReference>
<proteinExistence type="predicted"/>
<feature type="domain" description="DUF2520" evidence="1">
    <location>
        <begin position="127"/>
        <end position="254"/>
    </location>
</feature>
<dbReference type="SUPFAM" id="SSF51735">
    <property type="entry name" value="NAD(P)-binding Rossmann-fold domains"/>
    <property type="match status" value="1"/>
</dbReference>
<dbReference type="SUPFAM" id="SSF48179">
    <property type="entry name" value="6-phosphogluconate dehydrogenase C-terminal domain-like"/>
    <property type="match status" value="1"/>
</dbReference>
<dbReference type="InterPro" id="IPR018931">
    <property type="entry name" value="DUF2520"/>
</dbReference>
<dbReference type="Proteomes" id="UP000222056">
    <property type="component" value="Unassembled WGS sequence"/>
</dbReference>
<dbReference type="PANTHER" id="PTHR40459:SF1">
    <property type="entry name" value="CONSERVED HYPOTHETICAL ALANINE AND LEUCINE RICH PROTEIN"/>
    <property type="match status" value="1"/>
</dbReference>
<dbReference type="STRING" id="29539.SAMN02745716_1473"/>